<gene>
    <name evidence="2" type="ORF">SAMN05443244_3185</name>
</gene>
<evidence type="ECO:0000313" key="3">
    <source>
        <dbReference type="Proteomes" id="UP000182409"/>
    </source>
</evidence>
<dbReference type="GO" id="GO:0002949">
    <property type="term" value="P:tRNA threonylcarbamoyladenosine modification"/>
    <property type="evidence" value="ECO:0007669"/>
    <property type="project" value="InterPro"/>
</dbReference>
<dbReference type="NCBIfam" id="TIGR03725">
    <property type="entry name" value="T6A_YeaZ"/>
    <property type="match status" value="1"/>
</dbReference>
<reference evidence="2 3" key="1">
    <citation type="submission" date="2016-10" db="EMBL/GenBank/DDBJ databases">
        <authorList>
            <person name="de Groot N.N."/>
        </authorList>
    </citation>
    <scope>NUCLEOTIDE SEQUENCE [LARGE SCALE GENOMIC DNA]</scope>
    <source>
        <strain evidence="2 3">AB35.6</strain>
    </source>
</reference>
<dbReference type="Pfam" id="PF00814">
    <property type="entry name" value="TsaD"/>
    <property type="match status" value="1"/>
</dbReference>
<dbReference type="InterPro" id="IPR022496">
    <property type="entry name" value="T6A_TsaB"/>
</dbReference>
<evidence type="ECO:0000313" key="2">
    <source>
        <dbReference type="EMBL" id="SEC32535.1"/>
    </source>
</evidence>
<dbReference type="InterPro" id="IPR000905">
    <property type="entry name" value="Gcp-like_dom"/>
</dbReference>
<accession>A0A1H4RKY3</accession>
<dbReference type="AlphaFoldDB" id="A0A1H4RKY3"/>
<organism evidence="2 3">
    <name type="scientific">Terriglobus roseus</name>
    <dbReference type="NCBI Taxonomy" id="392734"/>
    <lineage>
        <taxon>Bacteria</taxon>
        <taxon>Pseudomonadati</taxon>
        <taxon>Acidobacteriota</taxon>
        <taxon>Terriglobia</taxon>
        <taxon>Terriglobales</taxon>
        <taxon>Acidobacteriaceae</taxon>
        <taxon>Terriglobus</taxon>
    </lineage>
</organism>
<sequence>MPAPSIRQPVFCVPDRTNTVQTPHFRCSFGSALLIPLAANDCQANRLARFGDDRLTQREPSKFPPHGKLTGESTGRVVLGAGRARRIIETMQTLLLIDTCGAGGGIAVAHVGHSAATVLAERELPGRETQELLMSALADVLALASVKPAAIDAVAVVNGPGSFTGVRIGLAAAKGLAEALDKPLIAISRLAVLAAQAPASGNVRAWLDAGRGDIFRGLYRDGVCTDEAMITGECALEEAEGQAVIVMEERLATLCPRALAVPPVGVRQALPLAAAMLNRGTFADTALLDANYLRIPDAELHRLRAAALSA</sequence>
<evidence type="ECO:0000259" key="1">
    <source>
        <dbReference type="Pfam" id="PF00814"/>
    </source>
</evidence>
<dbReference type="SUPFAM" id="SSF53067">
    <property type="entry name" value="Actin-like ATPase domain"/>
    <property type="match status" value="1"/>
</dbReference>
<name>A0A1H4RKY3_9BACT</name>
<proteinExistence type="predicted"/>
<dbReference type="Proteomes" id="UP000182409">
    <property type="component" value="Unassembled WGS sequence"/>
</dbReference>
<dbReference type="InterPro" id="IPR043129">
    <property type="entry name" value="ATPase_NBD"/>
</dbReference>
<dbReference type="OrthoDB" id="9784166at2"/>
<protein>
    <submittedName>
        <fullName evidence="2">tRNA threonylcarbamoyladenosine biosynthesis protein TsaB</fullName>
    </submittedName>
</protein>
<feature type="domain" description="Gcp-like" evidence="1">
    <location>
        <begin position="127"/>
        <end position="228"/>
    </location>
</feature>
<dbReference type="EMBL" id="FNSD01000001">
    <property type="protein sequence ID" value="SEC32535.1"/>
    <property type="molecule type" value="Genomic_DNA"/>
</dbReference>
<dbReference type="Gene3D" id="3.30.420.40">
    <property type="match status" value="2"/>
</dbReference>